<dbReference type="CDD" id="cd09117">
    <property type="entry name" value="PLDc_Bfil_DEXD_like"/>
    <property type="match status" value="1"/>
</dbReference>
<gene>
    <name evidence="3" type="ORF">J0A64_10350</name>
</gene>
<name>A0ABD4R5E2_9ENTR</name>
<evidence type="ECO:0000313" key="3">
    <source>
        <dbReference type="EMBL" id="MBU3766994.1"/>
    </source>
</evidence>
<accession>A0ABD4R5E2</accession>
<organism evidence="3 4">
    <name type="scientific">Enterobacter roggenkampii</name>
    <dbReference type="NCBI Taxonomy" id="1812935"/>
    <lineage>
        <taxon>Bacteria</taxon>
        <taxon>Pseudomonadati</taxon>
        <taxon>Pseudomonadota</taxon>
        <taxon>Gammaproteobacteria</taxon>
        <taxon>Enterobacterales</taxon>
        <taxon>Enterobacteriaceae</taxon>
        <taxon>Enterobacter</taxon>
        <taxon>Enterobacter cloacae complex</taxon>
    </lineage>
</organism>
<dbReference type="SUPFAM" id="SSF56024">
    <property type="entry name" value="Phospholipase D/nuclease"/>
    <property type="match status" value="1"/>
</dbReference>
<keyword evidence="1" id="KW-0175">Coiled coil</keyword>
<evidence type="ECO:0000256" key="1">
    <source>
        <dbReference type="SAM" id="Coils"/>
    </source>
</evidence>
<comment type="caution">
    <text evidence="3">The sequence shown here is derived from an EMBL/GenBank/DDBJ whole genome shotgun (WGS) entry which is preliminary data.</text>
</comment>
<proteinExistence type="predicted"/>
<dbReference type="RefSeq" id="WP_021240661.1">
    <property type="nucleotide sequence ID" value="NZ_JACRVG010000003.1"/>
</dbReference>
<feature type="domain" description="Phospholipase D-like" evidence="2">
    <location>
        <begin position="71"/>
        <end position="143"/>
    </location>
</feature>
<protein>
    <submittedName>
        <fullName evidence="3">Phosphatidylserine/phosphatidylglycerophosphate/ cardiolipin synthase family protein</fullName>
    </submittedName>
</protein>
<dbReference type="InterPro" id="IPR025202">
    <property type="entry name" value="PLD-like_dom"/>
</dbReference>
<dbReference type="Gene3D" id="3.30.870.10">
    <property type="entry name" value="Endonuclease Chain A"/>
    <property type="match status" value="1"/>
</dbReference>
<dbReference type="AlphaFoldDB" id="A0ABD4R5E2"/>
<dbReference type="EMBL" id="JAFKCP010000005">
    <property type="protein sequence ID" value="MBU3766994.1"/>
    <property type="molecule type" value="Genomic_DNA"/>
</dbReference>
<sequence length="449" mass="52293">MKLIANGLNGEFFRSCLPPPGKEIDGVVAAIAYGDDKTTLLEHCIKNHHRLDIWMRYDHTVPVSPAFLSKLLANVKNNIFCKLIPDCLHSKVIWWKGYGAYIGSANLTERAWYSNIEAGIFFTESDLYSSNLIEQLEEFFDNLASLDSCVDLSKEIIDEQRQLLKLKVELEKKERELIKKRKIPEWGGVNFVDNKKTKDRRKESFHKEWESTFSIIKSISDQINDYRPAWISEDTPKFWQTDQFLHAYYYKKVHQQDNTYPFEDYHRTNSKNPQAVLMNMLSWWKIQSVPPSNEDIHLGIYAPYIREHLSKNNIDSLTEDKLYQIFSYTHATMDHVIKMSAETFGYSAKTSLNKEERAVLFTKWIMGQTNQKGMTIAELLNYVLYGGKPSLMWERLYLAGKDEEYKFQHYGINSIAEVVGWARPEDTPPRNGRTNKALRALGYPVRVNI</sequence>
<dbReference type="Proteomes" id="UP000813349">
    <property type="component" value="Unassembled WGS sequence"/>
</dbReference>
<evidence type="ECO:0000313" key="4">
    <source>
        <dbReference type="Proteomes" id="UP000813349"/>
    </source>
</evidence>
<evidence type="ECO:0000259" key="2">
    <source>
        <dbReference type="Pfam" id="PF13091"/>
    </source>
</evidence>
<dbReference type="Pfam" id="PF13091">
    <property type="entry name" value="PLDc_2"/>
    <property type="match status" value="1"/>
</dbReference>
<feature type="coiled-coil region" evidence="1">
    <location>
        <begin position="156"/>
        <end position="183"/>
    </location>
</feature>
<reference evidence="3 4" key="1">
    <citation type="journal article" date="2021" name="Clin. Infect. Dis.">
        <title>Rapid development of cefiderocol resistance in carbapenem-resistant Enterobacter cloacae during therapy is associated with heterogeneous mutations in the catecholate siderophore receptor cira.</title>
        <authorList>
            <person name="Klein S."/>
            <person name="Boutin S."/>
            <person name="Kocer K."/>
            <person name="Fiedler M.O."/>
            <person name="Storzinger D."/>
            <person name="Weigand M.A."/>
            <person name="Tan B."/>
            <person name="Richter D."/>
            <person name="Rupp C."/>
            <person name="Mieth M."/>
            <person name="Mehrabi A."/>
            <person name="Hackert T."/>
            <person name="Zimmermann S."/>
            <person name="Heeg K."/>
            <person name="Nurjadi D."/>
        </authorList>
    </citation>
    <scope>NUCLEOTIDE SEQUENCE [LARGE SCALE GENOMIC DNA]</scope>
    <source>
        <strain evidence="3 4">BK34275</strain>
    </source>
</reference>